<dbReference type="PANTHER" id="PTHR30589">
    <property type="entry name" value="PROLIPOPROTEIN DIACYLGLYCERYL TRANSFERASE"/>
    <property type="match status" value="1"/>
</dbReference>
<evidence type="ECO:0000256" key="3">
    <source>
        <dbReference type="ARBA" id="ARBA00022679"/>
    </source>
</evidence>
<evidence type="ECO:0000256" key="1">
    <source>
        <dbReference type="ARBA" id="ARBA00007150"/>
    </source>
</evidence>
<feature type="transmembrane region" description="Helical" evidence="7">
    <location>
        <begin position="198"/>
        <end position="216"/>
    </location>
</feature>
<dbReference type="HAMAP" id="MF_01147">
    <property type="entry name" value="Lgt"/>
    <property type="match status" value="1"/>
</dbReference>
<evidence type="ECO:0000256" key="4">
    <source>
        <dbReference type="ARBA" id="ARBA00022692"/>
    </source>
</evidence>
<keyword evidence="8" id="KW-0449">Lipoprotein</keyword>
<feature type="binding site" evidence="7">
    <location>
        <position position="139"/>
    </location>
    <ligand>
        <name>a 1,2-diacyl-sn-glycero-3-phospho-(1'-sn-glycerol)</name>
        <dbReference type="ChEBI" id="CHEBI:64716"/>
    </ligand>
</feature>
<protein>
    <recommendedName>
        <fullName evidence="7">Phosphatidylglycerol--prolipoprotein diacylglyceryl transferase</fullName>
        <ecNumber evidence="7">2.5.1.145</ecNumber>
    </recommendedName>
</protein>
<dbReference type="InterPro" id="IPR001640">
    <property type="entry name" value="Lgt"/>
</dbReference>
<comment type="function">
    <text evidence="7">Catalyzes the transfer of the diacylglyceryl group from phosphatidylglycerol to the sulfhydryl group of the N-terminal cysteine of a prolipoprotein, the first step in the formation of mature lipoproteins.</text>
</comment>
<dbReference type="GO" id="GO:0005886">
    <property type="term" value="C:plasma membrane"/>
    <property type="evidence" value="ECO:0007669"/>
    <property type="project" value="UniProtKB-SubCell"/>
</dbReference>
<evidence type="ECO:0000256" key="6">
    <source>
        <dbReference type="ARBA" id="ARBA00023136"/>
    </source>
</evidence>
<proteinExistence type="inferred from homology"/>
<dbReference type="EMBL" id="FNDG01000003">
    <property type="protein sequence ID" value="SDH19033.1"/>
    <property type="molecule type" value="Genomic_DNA"/>
</dbReference>
<keyword evidence="5 7" id="KW-1133">Transmembrane helix</keyword>
<comment type="pathway">
    <text evidence="7">Protein modification; lipoprotein biosynthesis (diacylglyceryl transfer).</text>
</comment>
<feature type="transmembrane region" description="Helical" evidence="7">
    <location>
        <begin position="174"/>
        <end position="191"/>
    </location>
</feature>
<keyword evidence="4 7" id="KW-0812">Transmembrane</keyword>
<evidence type="ECO:0000256" key="5">
    <source>
        <dbReference type="ARBA" id="ARBA00022989"/>
    </source>
</evidence>
<keyword evidence="2 7" id="KW-1003">Cell membrane</keyword>
<dbReference type="PANTHER" id="PTHR30589:SF0">
    <property type="entry name" value="PHOSPHATIDYLGLYCEROL--PROLIPOPROTEIN DIACYLGLYCERYL TRANSFERASE"/>
    <property type="match status" value="1"/>
</dbReference>
<feature type="transmembrane region" description="Helical" evidence="7">
    <location>
        <begin position="56"/>
        <end position="76"/>
    </location>
</feature>
<dbReference type="EC" id="2.5.1.145" evidence="7"/>
<dbReference type="STRING" id="29435.SAMN05216588_103121"/>
<comment type="similarity">
    <text evidence="1 7">Belongs to the Lgt family.</text>
</comment>
<gene>
    <name evidence="7" type="primary">lgt</name>
    <name evidence="8" type="ORF">SAMN05216588_103121</name>
</gene>
<dbReference type="AlphaFoldDB" id="A0A1G8ADS8"/>
<organism evidence="8 9">
    <name type="scientific">Phytopseudomonas flavescens</name>
    <dbReference type="NCBI Taxonomy" id="29435"/>
    <lineage>
        <taxon>Bacteria</taxon>
        <taxon>Pseudomonadati</taxon>
        <taxon>Pseudomonadota</taxon>
        <taxon>Gammaproteobacteria</taxon>
        <taxon>Pseudomonadales</taxon>
        <taxon>Pseudomonadaceae</taxon>
        <taxon>Phytopseudomonas</taxon>
    </lineage>
</organism>
<reference evidence="8 9" key="1">
    <citation type="submission" date="2016-10" db="EMBL/GenBank/DDBJ databases">
        <authorList>
            <person name="de Groot N.N."/>
        </authorList>
    </citation>
    <scope>NUCLEOTIDE SEQUENCE [LARGE SCALE GENOMIC DNA]</scope>
    <source>
        <strain evidence="8 9">LMG 18387</strain>
    </source>
</reference>
<feature type="transmembrane region" description="Helical" evidence="7">
    <location>
        <begin position="19"/>
        <end position="36"/>
    </location>
</feature>
<evidence type="ECO:0000313" key="8">
    <source>
        <dbReference type="EMBL" id="SDH19033.1"/>
    </source>
</evidence>
<sequence length="266" mass="29774">MLPYPNIDPVALDLGFLQIHWYGLMYLVGIGGAWFLASRRLNAFDPTWSKEKLSDLVFWVAMGVILGGRLGYVLFYDLPAYIANPLLILEVWKGGMSFHGGLIGVMLATLWFARRNGKRFFELMDFIAPLVPIGLGAGRIGNFINAELWGKVTDVPWAMVFPTGGPEPRHPSQLYQFALEGVALFVILWFYSRKPRPTMAVSGLFAVCYGIFRFIVELVRVPDAQLGYLAWGWLTMGQVLCIPMILAGLGVMAYAYKRQAAQEVAR</sequence>
<dbReference type="PROSITE" id="PS01311">
    <property type="entry name" value="LGT"/>
    <property type="match status" value="1"/>
</dbReference>
<dbReference type="Pfam" id="PF01790">
    <property type="entry name" value="LGT"/>
    <property type="match status" value="1"/>
</dbReference>
<name>A0A1G8ADS8_9GAMM</name>
<comment type="subcellular location">
    <subcellularLocation>
        <location evidence="7">Cell membrane</location>
        <topology evidence="7">Multi-pass membrane protein</topology>
    </subcellularLocation>
</comment>
<feature type="transmembrane region" description="Helical" evidence="7">
    <location>
        <begin position="120"/>
        <end position="140"/>
    </location>
</feature>
<dbReference type="GO" id="GO:0008961">
    <property type="term" value="F:phosphatidylglycerol-prolipoprotein diacylglyceryl transferase activity"/>
    <property type="evidence" value="ECO:0007669"/>
    <property type="project" value="UniProtKB-UniRule"/>
</dbReference>
<dbReference type="NCBIfam" id="TIGR00544">
    <property type="entry name" value="lgt"/>
    <property type="match status" value="1"/>
</dbReference>
<accession>A0A1G8ADS8</accession>
<evidence type="ECO:0000313" key="9">
    <source>
        <dbReference type="Proteomes" id="UP000198606"/>
    </source>
</evidence>
<evidence type="ECO:0000256" key="7">
    <source>
        <dbReference type="HAMAP-Rule" id="MF_01147"/>
    </source>
</evidence>
<dbReference type="UniPathway" id="UPA00664"/>
<keyword evidence="6 7" id="KW-0472">Membrane</keyword>
<comment type="catalytic activity">
    <reaction evidence="7">
        <text>L-cysteinyl-[prolipoprotein] + a 1,2-diacyl-sn-glycero-3-phospho-(1'-sn-glycerol) = an S-1,2-diacyl-sn-glyceryl-L-cysteinyl-[prolipoprotein] + sn-glycerol 1-phosphate + H(+)</text>
        <dbReference type="Rhea" id="RHEA:56712"/>
        <dbReference type="Rhea" id="RHEA-COMP:14679"/>
        <dbReference type="Rhea" id="RHEA-COMP:14680"/>
        <dbReference type="ChEBI" id="CHEBI:15378"/>
        <dbReference type="ChEBI" id="CHEBI:29950"/>
        <dbReference type="ChEBI" id="CHEBI:57685"/>
        <dbReference type="ChEBI" id="CHEBI:64716"/>
        <dbReference type="ChEBI" id="CHEBI:140658"/>
        <dbReference type="EC" id="2.5.1.145"/>
    </reaction>
</comment>
<feature type="transmembrane region" description="Helical" evidence="7">
    <location>
        <begin position="96"/>
        <end position="113"/>
    </location>
</feature>
<dbReference type="RefSeq" id="WP_084303624.1">
    <property type="nucleotide sequence ID" value="NZ_FNDG01000003.1"/>
</dbReference>
<dbReference type="Proteomes" id="UP000198606">
    <property type="component" value="Unassembled WGS sequence"/>
</dbReference>
<dbReference type="GO" id="GO:0042158">
    <property type="term" value="P:lipoprotein biosynthetic process"/>
    <property type="evidence" value="ECO:0007669"/>
    <property type="project" value="UniProtKB-UniRule"/>
</dbReference>
<keyword evidence="3 7" id="KW-0808">Transferase</keyword>
<evidence type="ECO:0000256" key="2">
    <source>
        <dbReference type="ARBA" id="ARBA00022475"/>
    </source>
</evidence>
<feature type="transmembrane region" description="Helical" evidence="7">
    <location>
        <begin position="228"/>
        <end position="256"/>
    </location>
</feature>